<keyword evidence="2" id="KW-1185">Reference proteome</keyword>
<evidence type="ECO:0000313" key="1">
    <source>
        <dbReference type="EMBL" id="GGH76143.1"/>
    </source>
</evidence>
<organism evidence="1 2">
    <name type="scientific">Filimonas zeae</name>
    <dbReference type="NCBI Taxonomy" id="1737353"/>
    <lineage>
        <taxon>Bacteria</taxon>
        <taxon>Pseudomonadati</taxon>
        <taxon>Bacteroidota</taxon>
        <taxon>Chitinophagia</taxon>
        <taxon>Chitinophagales</taxon>
        <taxon>Chitinophagaceae</taxon>
        <taxon>Filimonas</taxon>
    </lineage>
</organism>
<proteinExistence type="predicted"/>
<dbReference type="Proteomes" id="UP000627292">
    <property type="component" value="Unassembled WGS sequence"/>
</dbReference>
<name>A0A917MXU9_9BACT</name>
<reference evidence="1" key="1">
    <citation type="journal article" date="2014" name="Int. J. Syst. Evol. Microbiol.">
        <title>Complete genome sequence of Corynebacterium casei LMG S-19264T (=DSM 44701T), isolated from a smear-ripened cheese.</title>
        <authorList>
            <consortium name="US DOE Joint Genome Institute (JGI-PGF)"/>
            <person name="Walter F."/>
            <person name="Albersmeier A."/>
            <person name="Kalinowski J."/>
            <person name="Ruckert C."/>
        </authorList>
    </citation>
    <scope>NUCLEOTIDE SEQUENCE</scope>
    <source>
        <strain evidence="1">CGMCC 1.15290</strain>
    </source>
</reference>
<evidence type="ECO:0000313" key="2">
    <source>
        <dbReference type="Proteomes" id="UP000627292"/>
    </source>
</evidence>
<sequence length="837" mass="94506">MLCLPLLPRSQYVKPIRSALYEEKVKRVPVSVTALDSISNQRNKVFRLKPYFRYYSQIKSLTAGKDSFLSINYASSPVLNFSGTYSAGVEWKLRNRIPELQSGYVQGRSLNGLPAWQGPETNEVFSYGPDIQTLEFDGSPYPYDNNGKLVAKGNGNGHPATAYNNALLRTASGFLQQLNIKGEIVNESKKWAFGLSLAQGREQTLIKSNNASTSSASINIQRYLSHFTLSGNYHYSKSRHTNSNWNGFLNQIYQQALLTPVSFSNAQGTRLGSGQRSYSNLANNPEYLLEDNDNGYNYQQQTAGFTARYFLNNWQVELAPSLLTTSQQDNATYKAGSVLWPDGMFTHRNKSTQNFTHQTLVQIPINYSSYKWRQQIQLKHLYTHERTSIQFMPDSLFYRNTRPANELMFHLTTEWNTYAVKMKLVAGNRAYTSGTVSKNAYWLPSLQYTLTLNASPVQASLNTSYVRFNSEVPLNQSIAGYNLLQYTTQQALAYRPVLEISSFNNVAAIENTEWNTGLTLSRKQLVFTAGYYIRYTRNDVYPVFSNGAFQLQNIADVRKHGFDLSLSYNPFTQKEVRFSGTVSFFSYRNIVTRVQAPYNLSPLGGFSNVHTALAEGQPFGVIVGNDYQRDAANRVVIGNDGFPVASPAMKILGNPNPDFVLKTSLLLTWKPLTLSTDVEWKKGGDIWNGTQAVLDYYGRSAATARLRNTTGYLFDGVLQNGTKNTTRVAFYNTAMPFANNRWVRYGHSGVTSDYIQPAGYLRINNIKLAFQPQLFKTGTRIRAPFILSVFIRNILLWSPYKTGDPSQTLFEHSNTTGLDFFSLPAYRTYGCNLTFQF</sequence>
<dbReference type="EMBL" id="BMIB01000004">
    <property type="protein sequence ID" value="GGH76143.1"/>
    <property type="molecule type" value="Genomic_DNA"/>
</dbReference>
<dbReference type="SUPFAM" id="SSF56935">
    <property type="entry name" value="Porins"/>
    <property type="match status" value="1"/>
</dbReference>
<comment type="caution">
    <text evidence="1">The sequence shown here is derived from an EMBL/GenBank/DDBJ whole genome shotgun (WGS) entry which is preliminary data.</text>
</comment>
<reference evidence="1" key="2">
    <citation type="submission" date="2020-09" db="EMBL/GenBank/DDBJ databases">
        <authorList>
            <person name="Sun Q."/>
            <person name="Zhou Y."/>
        </authorList>
    </citation>
    <scope>NUCLEOTIDE SEQUENCE</scope>
    <source>
        <strain evidence="1">CGMCC 1.15290</strain>
    </source>
</reference>
<protein>
    <submittedName>
        <fullName evidence="1">Uncharacterized protein</fullName>
    </submittedName>
</protein>
<dbReference type="AlphaFoldDB" id="A0A917MXU9"/>
<gene>
    <name evidence="1" type="ORF">GCM10011379_40540</name>
</gene>
<accession>A0A917MXU9</accession>